<dbReference type="InterPro" id="IPR013324">
    <property type="entry name" value="RNA_pol_sigma_r3/r4-like"/>
</dbReference>
<dbReference type="PANTHER" id="PTHR43133:SF8">
    <property type="entry name" value="RNA POLYMERASE SIGMA FACTOR HI_1459-RELATED"/>
    <property type="match status" value="1"/>
</dbReference>
<dbReference type="PANTHER" id="PTHR43133">
    <property type="entry name" value="RNA POLYMERASE ECF-TYPE SIGMA FACTO"/>
    <property type="match status" value="1"/>
</dbReference>
<dbReference type="SUPFAM" id="SSF88659">
    <property type="entry name" value="Sigma3 and sigma4 domains of RNA polymerase sigma factors"/>
    <property type="match status" value="1"/>
</dbReference>
<dbReference type="EMBL" id="JAWCTQ010000017">
    <property type="protein sequence ID" value="MDT9683492.1"/>
    <property type="molecule type" value="Genomic_DNA"/>
</dbReference>
<comment type="similarity">
    <text evidence="1">Belongs to the sigma-70 factor family. ECF subfamily.</text>
</comment>
<dbReference type="InterPro" id="IPR007627">
    <property type="entry name" value="RNA_pol_sigma70_r2"/>
</dbReference>
<feature type="compositionally biased region" description="Basic and acidic residues" evidence="6">
    <location>
        <begin position="1"/>
        <end position="28"/>
    </location>
</feature>
<dbReference type="Pfam" id="PF04542">
    <property type="entry name" value="Sigma70_r2"/>
    <property type="match status" value="1"/>
</dbReference>
<sequence>MAIRAERPLDDEGDSRGQDNERERHRTTEPPACGHGEALGLEAAAAWEEALEYHPLLVNRLTAWEARPHAEDIAQQTMIKVWLHLTDGNARPLASVRAWMTTVALNLRRDHRRRLARLTEVLVEDHESTAYEDGAEAPDGMRELHRRAAEMARDLHGLVTPWEARVVILHKAYALPAKDVAELLGTTTASVRTATHAALRKLRAPDKRRQVLYRFGLTD</sequence>
<dbReference type="InterPro" id="IPR013325">
    <property type="entry name" value="RNA_pol_sigma_r2"/>
</dbReference>
<dbReference type="InterPro" id="IPR013249">
    <property type="entry name" value="RNA_pol_sigma70_r4_t2"/>
</dbReference>
<protein>
    <submittedName>
        <fullName evidence="9">Sigma-70 family RNA polymerase sigma factor</fullName>
    </submittedName>
</protein>
<keyword evidence="2" id="KW-0805">Transcription regulation</keyword>
<keyword evidence="5" id="KW-0804">Transcription</keyword>
<comment type="caution">
    <text evidence="9">The sequence shown here is derived from an EMBL/GenBank/DDBJ whole genome shotgun (WGS) entry which is preliminary data.</text>
</comment>
<dbReference type="InterPro" id="IPR036388">
    <property type="entry name" value="WH-like_DNA-bd_sf"/>
</dbReference>
<feature type="domain" description="RNA polymerase sigma factor 70 region 4 type 2" evidence="8">
    <location>
        <begin position="163"/>
        <end position="202"/>
    </location>
</feature>
<evidence type="ECO:0000256" key="4">
    <source>
        <dbReference type="ARBA" id="ARBA00023125"/>
    </source>
</evidence>
<dbReference type="Gene3D" id="1.10.1740.10">
    <property type="match status" value="1"/>
</dbReference>
<dbReference type="Gene3D" id="1.10.10.10">
    <property type="entry name" value="Winged helix-like DNA-binding domain superfamily/Winged helix DNA-binding domain"/>
    <property type="match status" value="1"/>
</dbReference>
<feature type="region of interest" description="Disordered" evidence="6">
    <location>
        <begin position="1"/>
        <end position="36"/>
    </location>
</feature>
<dbReference type="InterPro" id="IPR014284">
    <property type="entry name" value="RNA_pol_sigma-70_dom"/>
</dbReference>
<reference evidence="9 10" key="1">
    <citation type="submission" date="2023-09" db="EMBL/GenBank/DDBJ databases">
        <title>Streptomyces sp. nov.: A antagonism against Alternaria gaisen Producing Streptochlin, Isolated from Tamarix root soil.</title>
        <authorList>
            <person name="Chen Y."/>
        </authorList>
    </citation>
    <scope>NUCLEOTIDE SEQUENCE [LARGE SCALE GENOMIC DNA]</scope>
    <source>
        <strain evidence="9 10">TRM76323</strain>
    </source>
</reference>
<evidence type="ECO:0000256" key="2">
    <source>
        <dbReference type="ARBA" id="ARBA00023015"/>
    </source>
</evidence>
<name>A0ABU3QL74_9ACTN</name>
<evidence type="ECO:0000256" key="3">
    <source>
        <dbReference type="ARBA" id="ARBA00023082"/>
    </source>
</evidence>
<keyword evidence="4" id="KW-0238">DNA-binding</keyword>
<evidence type="ECO:0000259" key="8">
    <source>
        <dbReference type="Pfam" id="PF08281"/>
    </source>
</evidence>
<dbReference type="NCBIfam" id="TIGR02937">
    <property type="entry name" value="sigma70-ECF"/>
    <property type="match status" value="1"/>
</dbReference>
<evidence type="ECO:0000259" key="7">
    <source>
        <dbReference type="Pfam" id="PF04542"/>
    </source>
</evidence>
<evidence type="ECO:0000256" key="6">
    <source>
        <dbReference type="SAM" id="MobiDB-lite"/>
    </source>
</evidence>
<evidence type="ECO:0000313" key="9">
    <source>
        <dbReference type="EMBL" id="MDT9683492.1"/>
    </source>
</evidence>
<accession>A0ABU3QL74</accession>
<evidence type="ECO:0000313" key="10">
    <source>
        <dbReference type="Proteomes" id="UP001250181"/>
    </source>
</evidence>
<evidence type="ECO:0000256" key="5">
    <source>
        <dbReference type="ARBA" id="ARBA00023163"/>
    </source>
</evidence>
<dbReference type="Proteomes" id="UP001250181">
    <property type="component" value="Unassembled WGS sequence"/>
</dbReference>
<dbReference type="InterPro" id="IPR039425">
    <property type="entry name" value="RNA_pol_sigma-70-like"/>
</dbReference>
<feature type="domain" description="RNA polymerase sigma-70 region 2" evidence="7">
    <location>
        <begin position="52"/>
        <end position="117"/>
    </location>
</feature>
<dbReference type="SUPFAM" id="SSF88946">
    <property type="entry name" value="Sigma2 domain of RNA polymerase sigma factors"/>
    <property type="match status" value="1"/>
</dbReference>
<evidence type="ECO:0000256" key="1">
    <source>
        <dbReference type="ARBA" id="ARBA00010641"/>
    </source>
</evidence>
<keyword evidence="10" id="KW-1185">Reference proteome</keyword>
<dbReference type="Pfam" id="PF08281">
    <property type="entry name" value="Sigma70_r4_2"/>
    <property type="match status" value="1"/>
</dbReference>
<keyword evidence="3" id="KW-0731">Sigma factor</keyword>
<organism evidence="9 10">
    <name type="scientific">Streptomyces tamarix</name>
    <dbReference type="NCBI Taxonomy" id="3078565"/>
    <lineage>
        <taxon>Bacteria</taxon>
        <taxon>Bacillati</taxon>
        <taxon>Actinomycetota</taxon>
        <taxon>Actinomycetes</taxon>
        <taxon>Kitasatosporales</taxon>
        <taxon>Streptomycetaceae</taxon>
        <taxon>Streptomyces</taxon>
    </lineage>
</organism>
<dbReference type="RefSeq" id="WP_315878565.1">
    <property type="nucleotide sequence ID" value="NZ_JAWCTQ010000017.1"/>
</dbReference>
<gene>
    <name evidence="9" type="ORF">RND61_15695</name>
</gene>
<proteinExistence type="inferred from homology"/>